<dbReference type="AlphaFoldDB" id="A0A9P0A474"/>
<gene>
    <name evidence="2" type="ORF">BEMITA_LOCUS3224</name>
</gene>
<dbReference type="InterPro" id="IPR010036">
    <property type="entry name" value="MDP_1_eu_arc"/>
</dbReference>
<evidence type="ECO:0000256" key="1">
    <source>
        <dbReference type="SAM" id="SignalP"/>
    </source>
</evidence>
<organism evidence="2 3">
    <name type="scientific">Bemisia tabaci</name>
    <name type="common">Sweetpotato whitefly</name>
    <name type="synonym">Aleurodes tabaci</name>
    <dbReference type="NCBI Taxonomy" id="7038"/>
    <lineage>
        <taxon>Eukaryota</taxon>
        <taxon>Metazoa</taxon>
        <taxon>Ecdysozoa</taxon>
        <taxon>Arthropoda</taxon>
        <taxon>Hexapoda</taxon>
        <taxon>Insecta</taxon>
        <taxon>Pterygota</taxon>
        <taxon>Neoptera</taxon>
        <taxon>Paraneoptera</taxon>
        <taxon>Hemiptera</taxon>
        <taxon>Sternorrhyncha</taxon>
        <taxon>Aleyrodoidea</taxon>
        <taxon>Aleyrodidae</taxon>
        <taxon>Aleyrodinae</taxon>
        <taxon>Bemisia</taxon>
    </lineage>
</organism>
<reference evidence="2" key="1">
    <citation type="submission" date="2021-12" db="EMBL/GenBank/DDBJ databases">
        <authorList>
            <person name="King R."/>
        </authorList>
    </citation>
    <scope>NUCLEOTIDE SEQUENCE</scope>
</reference>
<feature type="signal peptide" evidence="1">
    <location>
        <begin position="1"/>
        <end position="19"/>
    </location>
</feature>
<evidence type="ECO:0008006" key="4">
    <source>
        <dbReference type="Google" id="ProtNLM"/>
    </source>
</evidence>
<evidence type="ECO:0000313" key="2">
    <source>
        <dbReference type="EMBL" id="CAH0383814.1"/>
    </source>
</evidence>
<dbReference type="PANTHER" id="PTHR17901">
    <property type="entry name" value="MAGNESIUM-DEPENDENT PHOSPHATASE 1 MDP1"/>
    <property type="match status" value="1"/>
</dbReference>
<keyword evidence="3" id="KW-1185">Reference proteome</keyword>
<evidence type="ECO:0000313" key="3">
    <source>
        <dbReference type="Proteomes" id="UP001152759"/>
    </source>
</evidence>
<dbReference type="Pfam" id="PF12689">
    <property type="entry name" value="Acid_PPase"/>
    <property type="match status" value="1"/>
</dbReference>
<dbReference type="Proteomes" id="UP001152759">
    <property type="component" value="Chromosome 10"/>
</dbReference>
<dbReference type="PANTHER" id="PTHR17901:SF14">
    <property type="entry name" value="MAGNESIUM-DEPENDENT PHOSPHATASE 1"/>
    <property type="match status" value="1"/>
</dbReference>
<dbReference type="Gene3D" id="3.40.50.1000">
    <property type="entry name" value="HAD superfamily/HAD-like"/>
    <property type="match status" value="1"/>
</dbReference>
<name>A0A9P0A474_BEMTA</name>
<dbReference type="OrthoDB" id="2865258at2759"/>
<feature type="chain" id="PRO_5040423317" description="Magnesium-dependent phosphatase 1" evidence="1">
    <location>
        <begin position="20"/>
        <end position="210"/>
    </location>
</feature>
<proteinExistence type="predicted"/>
<dbReference type="KEGG" id="btab:109031904"/>
<dbReference type="InterPro" id="IPR023214">
    <property type="entry name" value="HAD_sf"/>
</dbReference>
<accession>A0A9P0A474</accession>
<sequence>MLPTISVVYLLTQIPVCFLQETTVLSPTHLVEPTQIPLYRPKLIIFETDHLLWPFWVDYTNVIPPFKKDEHGNVTDQRGLVLKPYPDVPLILKKLKEANHTLAVAARADYREATETLLRYFDLRQFFKYVVIQSCSKRFHFEELKELSGVDFGDMMLFDSETRNTEAARKAGVPTHLVRFGMTLQVLKKGLDEFAKIKNEEIQEWANVDL</sequence>
<dbReference type="GO" id="GO:0003993">
    <property type="term" value="F:acid phosphatase activity"/>
    <property type="evidence" value="ECO:0007669"/>
    <property type="project" value="TreeGrafter"/>
</dbReference>
<protein>
    <recommendedName>
        <fullName evidence="4">Magnesium-dependent phosphatase 1</fullName>
    </recommendedName>
</protein>
<dbReference type="InterPro" id="IPR036412">
    <property type="entry name" value="HAD-like_sf"/>
</dbReference>
<dbReference type="NCBIfam" id="TIGR01685">
    <property type="entry name" value="MDP-1"/>
    <property type="match status" value="1"/>
</dbReference>
<keyword evidence="1" id="KW-0732">Signal</keyword>
<dbReference type="EMBL" id="OU963871">
    <property type="protein sequence ID" value="CAH0383814.1"/>
    <property type="molecule type" value="Genomic_DNA"/>
</dbReference>
<dbReference type="SUPFAM" id="SSF56784">
    <property type="entry name" value="HAD-like"/>
    <property type="match status" value="1"/>
</dbReference>